<sequence>MYTLAASFLAFGLTAASYSCVDFDVPLSFEAQYLPITLPKFENHYQTVAFLNALTQRNAGSSPPPIGDPVNATIKGTIAARYCTPDGSKPTTVQVLTHGLGFDHSYWDFGGPGSEYNYIEVATASGYSTLSYDRLGNGNSTIEDPYTVQEIGPETGVLVALTTLLRKGGLSKIAGTKIPIPKKVVHVGHSYGSAITNLLAQIEPSLSDGIVMTGYSTVATFESHFAISSNLHIAKENSPRFAAYKSNGWLTWGDELSNQYSFLHYPAFDPKVLATAEATKFPFALGEFLTGNPTKATAWTGPALLISGQYDLIFCGSWCPGLLQKAKPYFPNAKPFETYIQPDTGHGMNLHYNATGFYHVINDFFKANMSIIPQTRMAGEAIPSGNVTMLVKHTPRSSSESTRQPSPQPANFFSLPAELRIYIYELVISKSVAKPVHIEHRSVSGWVLRHRGRKYVYLAQPPRRLLEVNRQIYREASDLLYQLCPGGPTLTIEHSNAPRDAWGWKEFTRISSMEMSPVREALPPILFGAKQRLTIEVVVPEDPREEVTTIALLKWMRTVLNTAPRHMLYSASDADNVPSLKEFRVIFRVVRHGNKAYVPREGMGIYDVFRGWRCCRIEATVTRFGEGQAFEDGEFVKMPLPTDEAVAGVADSERVAWKASEDTRKQMADTWPRKPTIVFTAMELPKPSEMPRWARGGR</sequence>
<dbReference type="InterPro" id="IPR000073">
    <property type="entry name" value="AB_hydrolase_1"/>
</dbReference>
<evidence type="ECO:0000256" key="1">
    <source>
        <dbReference type="SAM" id="SignalP"/>
    </source>
</evidence>
<dbReference type="Pfam" id="PF12697">
    <property type="entry name" value="Abhydrolase_6"/>
    <property type="match status" value="1"/>
</dbReference>
<dbReference type="Proteomes" id="UP001271007">
    <property type="component" value="Unassembled WGS sequence"/>
</dbReference>
<feature type="chain" id="PRO_5042554476" description="AB hydrolase-1 domain-containing protein" evidence="1">
    <location>
        <begin position="17"/>
        <end position="698"/>
    </location>
</feature>
<comment type="caution">
    <text evidence="3">The sequence shown here is derived from an EMBL/GenBank/DDBJ whole genome shotgun (WGS) entry which is preliminary data.</text>
</comment>
<feature type="domain" description="AB hydrolase-1" evidence="2">
    <location>
        <begin position="95"/>
        <end position="351"/>
    </location>
</feature>
<organism evidence="3 4">
    <name type="scientific">Extremus antarcticus</name>
    <dbReference type="NCBI Taxonomy" id="702011"/>
    <lineage>
        <taxon>Eukaryota</taxon>
        <taxon>Fungi</taxon>
        <taxon>Dikarya</taxon>
        <taxon>Ascomycota</taxon>
        <taxon>Pezizomycotina</taxon>
        <taxon>Dothideomycetes</taxon>
        <taxon>Dothideomycetidae</taxon>
        <taxon>Mycosphaerellales</taxon>
        <taxon>Extremaceae</taxon>
        <taxon>Extremus</taxon>
    </lineage>
</organism>
<name>A0AAJ0GG96_9PEZI</name>
<accession>A0AAJ0GG96</accession>
<dbReference type="InterPro" id="IPR038883">
    <property type="entry name" value="AN11006-like"/>
</dbReference>
<evidence type="ECO:0000259" key="2">
    <source>
        <dbReference type="Pfam" id="PF12697"/>
    </source>
</evidence>
<proteinExistence type="predicted"/>
<dbReference type="PANTHER" id="PTHR42085:SF2">
    <property type="entry name" value="F-BOX DOMAIN-CONTAINING PROTEIN"/>
    <property type="match status" value="1"/>
</dbReference>
<dbReference type="Gene3D" id="3.40.50.1820">
    <property type="entry name" value="alpha/beta hydrolase"/>
    <property type="match status" value="1"/>
</dbReference>
<dbReference type="EMBL" id="JAWDJX010000004">
    <property type="protein sequence ID" value="KAK3056960.1"/>
    <property type="molecule type" value="Genomic_DNA"/>
</dbReference>
<dbReference type="AlphaFoldDB" id="A0AAJ0GG96"/>
<reference evidence="3" key="1">
    <citation type="submission" date="2023-04" db="EMBL/GenBank/DDBJ databases">
        <title>Black Yeasts Isolated from many extreme environments.</title>
        <authorList>
            <person name="Coleine C."/>
            <person name="Stajich J.E."/>
            <person name="Selbmann L."/>
        </authorList>
    </citation>
    <scope>NUCLEOTIDE SEQUENCE</scope>
    <source>
        <strain evidence="3">CCFEE 5312</strain>
    </source>
</reference>
<keyword evidence="4" id="KW-1185">Reference proteome</keyword>
<evidence type="ECO:0000313" key="4">
    <source>
        <dbReference type="Proteomes" id="UP001271007"/>
    </source>
</evidence>
<dbReference type="SUPFAM" id="SSF53474">
    <property type="entry name" value="alpha/beta-Hydrolases"/>
    <property type="match status" value="1"/>
</dbReference>
<evidence type="ECO:0000313" key="3">
    <source>
        <dbReference type="EMBL" id="KAK3056960.1"/>
    </source>
</evidence>
<dbReference type="InterPro" id="IPR029058">
    <property type="entry name" value="AB_hydrolase_fold"/>
</dbReference>
<feature type="signal peptide" evidence="1">
    <location>
        <begin position="1"/>
        <end position="16"/>
    </location>
</feature>
<keyword evidence="1" id="KW-0732">Signal</keyword>
<gene>
    <name evidence="3" type="ORF">LTR09_001998</name>
</gene>
<protein>
    <recommendedName>
        <fullName evidence="2">AB hydrolase-1 domain-containing protein</fullName>
    </recommendedName>
</protein>
<dbReference type="PANTHER" id="PTHR42085">
    <property type="entry name" value="F-BOX DOMAIN-CONTAINING PROTEIN"/>
    <property type="match status" value="1"/>
</dbReference>